<dbReference type="InterPro" id="IPR012349">
    <property type="entry name" value="Split_barrel_FMN-bd"/>
</dbReference>
<protein>
    <submittedName>
        <fullName evidence="2">Nitroreductase family deazaflavin-dependent oxidoreductase</fullName>
    </submittedName>
</protein>
<evidence type="ECO:0000313" key="2">
    <source>
        <dbReference type="EMBL" id="MBU3066790.1"/>
    </source>
</evidence>
<gene>
    <name evidence="2" type="ORF">KO481_35390</name>
</gene>
<feature type="transmembrane region" description="Helical" evidence="1">
    <location>
        <begin position="41"/>
        <end position="61"/>
    </location>
</feature>
<keyword evidence="1" id="KW-1133">Transmembrane helix</keyword>
<proteinExistence type="predicted"/>
<dbReference type="NCBIfam" id="TIGR00026">
    <property type="entry name" value="hi_GC_TIGR00026"/>
    <property type="match status" value="1"/>
</dbReference>
<keyword evidence="1" id="KW-0812">Transmembrane</keyword>
<keyword evidence="3" id="KW-1185">Reference proteome</keyword>
<evidence type="ECO:0000256" key="1">
    <source>
        <dbReference type="SAM" id="Phobius"/>
    </source>
</evidence>
<dbReference type="RefSeq" id="WP_215922856.1">
    <property type="nucleotide sequence ID" value="NZ_JAHKNI010000016.1"/>
</dbReference>
<accession>A0ABS6BBJ5</accession>
<dbReference type="Pfam" id="PF04075">
    <property type="entry name" value="F420H2_quin_red"/>
    <property type="match status" value="1"/>
</dbReference>
<dbReference type="Proteomes" id="UP000733379">
    <property type="component" value="Unassembled WGS sequence"/>
</dbReference>
<comment type="caution">
    <text evidence="2">The sequence shown here is derived from an EMBL/GenBank/DDBJ whole genome shotgun (WGS) entry which is preliminary data.</text>
</comment>
<dbReference type="InterPro" id="IPR004378">
    <property type="entry name" value="F420H2_quin_Rdtase"/>
</dbReference>
<dbReference type="Gene3D" id="2.30.110.10">
    <property type="entry name" value="Electron Transport, Fmn-binding Protein, Chain A"/>
    <property type="match status" value="1"/>
</dbReference>
<organism evidence="2 3">
    <name type="scientific">Nocardia albiluteola</name>
    <dbReference type="NCBI Taxonomy" id="2842303"/>
    <lineage>
        <taxon>Bacteria</taxon>
        <taxon>Bacillati</taxon>
        <taxon>Actinomycetota</taxon>
        <taxon>Actinomycetes</taxon>
        <taxon>Mycobacteriales</taxon>
        <taxon>Nocardiaceae</taxon>
        <taxon>Nocardia</taxon>
    </lineage>
</organism>
<evidence type="ECO:0000313" key="3">
    <source>
        <dbReference type="Proteomes" id="UP000733379"/>
    </source>
</evidence>
<dbReference type="SUPFAM" id="SSF50475">
    <property type="entry name" value="FMN-binding split barrel"/>
    <property type="match status" value="1"/>
</dbReference>
<keyword evidence="1" id="KW-0472">Membrane</keyword>
<feature type="transmembrane region" description="Helical" evidence="1">
    <location>
        <begin position="82"/>
        <end position="99"/>
    </location>
</feature>
<name>A0ABS6BBJ5_9NOCA</name>
<feature type="transmembrane region" description="Helical" evidence="1">
    <location>
        <begin position="17"/>
        <end position="35"/>
    </location>
</feature>
<sequence>MEALPNTERRTTSRSRAVGTGSLVMAALVWIWWALDPTAPHSPLLPGVVTVLLAVNIPLTARWPDRKRAAVAAFQRLLLNPAVRLMFRIGFVPFGYALIETVGRRTGRRYRTPVGNGLTGNTFWIIAEHGYRAGYVANLVAEPSVRVKFRRGWRFVWHTGRATVLPDDPPLRRQRELSRLHPLRLLNAMVVRTLGTELLVIRIDLDAETP</sequence>
<reference evidence="2 3" key="1">
    <citation type="submission" date="2021-06" db="EMBL/GenBank/DDBJ databases">
        <title>Actinomycetes sequencing.</title>
        <authorList>
            <person name="Shan Q."/>
        </authorList>
    </citation>
    <scope>NUCLEOTIDE SEQUENCE [LARGE SCALE GENOMIC DNA]</scope>
    <source>
        <strain evidence="2 3">NEAU-G5</strain>
    </source>
</reference>
<dbReference type="EMBL" id="JAHKNI010000016">
    <property type="protein sequence ID" value="MBU3066790.1"/>
    <property type="molecule type" value="Genomic_DNA"/>
</dbReference>